<organism evidence="8 9">
    <name type="scientific">Cryobacterium glaciale</name>
    <dbReference type="NCBI Taxonomy" id="1259145"/>
    <lineage>
        <taxon>Bacteria</taxon>
        <taxon>Bacillati</taxon>
        <taxon>Actinomycetota</taxon>
        <taxon>Actinomycetes</taxon>
        <taxon>Micrococcales</taxon>
        <taxon>Microbacteriaceae</taxon>
        <taxon>Cryobacterium</taxon>
    </lineage>
</organism>
<dbReference type="Proteomes" id="UP000298173">
    <property type="component" value="Unassembled WGS sequence"/>
</dbReference>
<reference evidence="8 9" key="1">
    <citation type="submission" date="2019-03" db="EMBL/GenBank/DDBJ databases">
        <title>Genomics of glacier-inhabiting Cryobacterium strains.</title>
        <authorList>
            <person name="Liu Q."/>
            <person name="Xin Y.-H."/>
        </authorList>
    </citation>
    <scope>NUCLEOTIDE SEQUENCE [LARGE SCALE GENOMIC DNA]</scope>
    <source>
        <strain evidence="8 9">HLT2-23</strain>
    </source>
</reference>
<evidence type="ECO:0000256" key="7">
    <source>
        <dbReference type="SAM" id="MobiDB-lite"/>
    </source>
</evidence>
<dbReference type="GO" id="GO:0070043">
    <property type="term" value="F:rRNA (guanine-N7-)-methyltransferase activity"/>
    <property type="evidence" value="ECO:0007669"/>
    <property type="project" value="UniProtKB-UniRule"/>
</dbReference>
<keyword evidence="4 6" id="KW-0808">Transferase</keyword>
<protein>
    <recommendedName>
        <fullName evidence="6">Ribosomal RNA small subunit methyltransferase G</fullName>
        <ecNumber evidence="6">2.1.1.-</ecNumber>
    </recommendedName>
    <alternativeName>
        <fullName evidence="6">16S rRNA 7-methylguanosine methyltransferase</fullName>
        <shortName evidence="6">16S rRNA m7G methyltransferase</shortName>
    </alternativeName>
</protein>
<keyword evidence="1 6" id="KW-0963">Cytoplasm</keyword>
<keyword evidence="5 6" id="KW-0949">S-adenosyl-L-methionine</keyword>
<evidence type="ECO:0000313" key="8">
    <source>
        <dbReference type="EMBL" id="TFB75256.1"/>
    </source>
</evidence>
<dbReference type="AlphaFoldDB" id="A0A4R8V2I9"/>
<name>A0A4R8V2I9_9MICO</name>
<evidence type="ECO:0000256" key="2">
    <source>
        <dbReference type="ARBA" id="ARBA00022552"/>
    </source>
</evidence>
<dbReference type="SUPFAM" id="SSF53335">
    <property type="entry name" value="S-adenosyl-L-methionine-dependent methyltransferases"/>
    <property type="match status" value="1"/>
</dbReference>
<dbReference type="PANTHER" id="PTHR31760:SF0">
    <property type="entry name" value="S-ADENOSYL-L-METHIONINE-DEPENDENT METHYLTRANSFERASES SUPERFAMILY PROTEIN"/>
    <property type="match status" value="1"/>
</dbReference>
<dbReference type="GO" id="GO:0005829">
    <property type="term" value="C:cytosol"/>
    <property type="evidence" value="ECO:0007669"/>
    <property type="project" value="TreeGrafter"/>
</dbReference>
<proteinExistence type="inferred from homology"/>
<dbReference type="EMBL" id="SOEY01000008">
    <property type="protein sequence ID" value="TFB75256.1"/>
    <property type="molecule type" value="Genomic_DNA"/>
</dbReference>
<comment type="caution">
    <text evidence="6">Lacks conserved residue(s) required for the propagation of feature annotation.</text>
</comment>
<keyword evidence="9" id="KW-1185">Reference proteome</keyword>
<dbReference type="NCBIfam" id="TIGR00138">
    <property type="entry name" value="rsmG_gidB"/>
    <property type="match status" value="1"/>
</dbReference>
<feature type="binding site" evidence="6">
    <location>
        <begin position="155"/>
        <end position="156"/>
    </location>
    <ligand>
        <name>S-adenosyl-L-methionine</name>
        <dbReference type="ChEBI" id="CHEBI:59789"/>
    </ligand>
</feature>
<dbReference type="InterPro" id="IPR003682">
    <property type="entry name" value="rRNA_ssu_MeTfrase_G"/>
</dbReference>
<evidence type="ECO:0000256" key="5">
    <source>
        <dbReference type="ARBA" id="ARBA00022691"/>
    </source>
</evidence>
<dbReference type="CDD" id="cd02440">
    <property type="entry name" value="AdoMet_MTases"/>
    <property type="match status" value="1"/>
</dbReference>
<evidence type="ECO:0000256" key="3">
    <source>
        <dbReference type="ARBA" id="ARBA00022603"/>
    </source>
</evidence>
<keyword evidence="2 6" id="KW-0698">rRNA processing</keyword>
<accession>A0A4R8V2I9</accession>
<dbReference type="Pfam" id="PF02527">
    <property type="entry name" value="GidB"/>
    <property type="match status" value="1"/>
</dbReference>
<feature type="binding site" evidence="6">
    <location>
        <position position="170"/>
    </location>
    <ligand>
        <name>S-adenosyl-L-methionine</name>
        <dbReference type="ChEBI" id="CHEBI:59789"/>
    </ligand>
</feature>
<comment type="similarity">
    <text evidence="6">Belongs to the methyltransferase superfamily. RNA methyltransferase RsmG family.</text>
</comment>
<feature type="region of interest" description="Disordered" evidence="7">
    <location>
        <begin position="1"/>
        <end position="28"/>
    </location>
</feature>
<gene>
    <name evidence="6 8" type="primary">rsmG</name>
    <name evidence="8" type="ORF">E3O06_05355</name>
</gene>
<dbReference type="OrthoDB" id="9808773at2"/>
<comment type="caution">
    <text evidence="8">The sequence shown here is derived from an EMBL/GenBank/DDBJ whole genome shotgun (WGS) entry which is preliminary data.</text>
</comment>
<feature type="binding site" evidence="6">
    <location>
        <position position="109"/>
    </location>
    <ligand>
        <name>S-adenosyl-L-methionine</name>
        <dbReference type="ChEBI" id="CHEBI:59789"/>
    </ligand>
</feature>
<keyword evidence="3 6" id="KW-0489">Methyltransferase</keyword>
<feature type="binding site" evidence="6">
    <location>
        <position position="104"/>
    </location>
    <ligand>
        <name>S-adenosyl-L-methionine</name>
        <dbReference type="ChEBI" id="CHEBI:59789"/>
    </ligand>
</feature>
<comment type="subcellular location">
    <subcellularLocation>
        <location evidence="6">Cytoplasm</location>
    </subcellularLocation>
</comment>
<evidence type="ECO:0000256" key="1">
    <source>
        <dbReference type="ARBA" id="ARBA00022490"/>
    </source>
</evidence>
<dbReference type="PANTHER" id="PTHR31760">
    <property type="entry name" value="S-ADENOSYL-L-METHIONINE-DEPENDENT METHYLTRANSFERASES SUPERFAMILY PROTEIN"/>
    <property type="match status" value="1"/>
</dbReference>
<dbReference type="InterPro" id="IPR029063">
    <property type="entry name" value="SAM-dependent_MTases_sf"/>
</dbReference>
<dbReference type="HAMAP" id="MF_00074">
    <property type="entry name" value="16SrRNA_methyltr_G"/>
    <property type="match status" value="1"/>
</dbReference>
<evidence type="ECO:0000256" key="6">
    <source>
        <dbReference type="HAMAP-Rule" id="MF_00074"/>
    </source>
</evidence>
<sequence>MSESATPEPIRSVLNKSEPATPEQVESDSVAIDPLKLEAEPAAAAQLFGSQIDVIRSFTNNLADQGEILGLIGPLELPRLWSRHILNCAIVAPLLRPGLVGDVGSGAGLPGLVLAIARPDVNFVLIEPMERRVAWLHDQVAALHLDNVTVVRARAEEARLAHPLDKVTARAVSAFSKLIPLTAPLLRTGGELILMKGEGAQREVDAAAKPIRKYRLRDVEVITLGVGVLPEATRVIRATVD</sequence>
<dbReference type="EC" id="2.1.1.-" evidence="6"/>
<dbReference type="Gene3D" id="3.40.50.150">
    <property type="entry name" value="Vaccinia Virus protein VP39"/>
    <property type="match status" value="1"/>
</dbReference>
<comment type="function">
    <text evidence="6">Specifically methylates the N7 position of a guanine in 16S rRNA.</text>
</comment>
<evidence type="ECO:0000256" key="4">
    <source>
        <dbReference type="ARBA" id="ARBA00022679"/>
    </source>
</evidence>
<evidence type="ECO:0000313" key="9">
    <source>
        <dbReference type="Proteomes" id="UP000298173"/>
    </source>
</evidence>